<evidence type="ECO:0000259" key="8">
    <source>
        <dbReference type="Pfam" id="PF07992"/>
    </source>
</evidence>
<dbReference type="InterPro" id="IPR004099">
    <property type="entry name" value="Pyr_nucl-diS_OxRdtase_dimer"/>
</dbReference>
<dbReference type="InterPro" id="IPR036188">
    <property type="entry name" value="FAD/NAD-bd_sf"/>
</dbReference>
<sequence>MVDFDLIVFGGGTGNRVASAAAEAGLETALVEKGPIGGLCLNRGCNPSKMLIQHATVANRVREASEFGIDASVDEVRFSEFVREVNDELAAVADRKAQNKRDQANLTLFQEEARFVDDETIELVESGETHTAEKVVVAAGSTPVVPDPIDGLGEVDFLTSADALRLESPPERLVVLGGGYIAAELGYYFDAFGTDVVLVDRNETLLHREDSDVAAAVTEVAEERHDVYTGHSATAVEESDGEVIVTAETGDGDSVEVMGDELLVALGRRPNTDGVGLDATSIETDDGGFVATDEQLRTSLEGVWAMGDVAGNAMFKHSGDYEGEIVVDNVVHDAGREADFTALPHAVFTEPQVAAVGRTEAELREDGDEYVVGRAAFTDTAMSRALKLDRGFVKVLCDPESRAVVGCHVFGHEASVLVHEVVPAVRYGLTVDDLANTLLHAHPALSKVVQMACADAGDAADRAAE</sequence>
<dbReference type="PANTHER" id="PTHR22912:SF217">
    <property type="entry name" value="DIHYDROLIPOYL DEHYDROGENASE"/>
    <property type="match status" value="1"/>
</dbReference>
<dbReference type="Gene3D" id="3.50.50.60">
    <property type="entry name" value="FAD/NAD(P)-binding domain"/>
    <property type="match status" value="2"/>
</dbReference>
<comment type="similarity">
    <text evidence="2">Belongs to the class-I pyridine nucleotide-disulfide oxidoreductase family.</text>
</comment>
<dbReference type="EC" id="1.8.1.4" evidence="9"/>
<dbReference type="PIRSF" id="PIRSF000350">
    <property type="entry name" value="Mercury_reductase_MerA"/>
    <property type="match status" value="1"/>
</dbReference>
<keyword evidence="6" id="KW-0520">NAD</keyword>
<dbReference type="OrthoDB" id="27922at2157"/>
<evidence type="ECO:0000256" key="6">
    <source>
        <dbReference type="ARBA" id="ARBA00023027"/>
    </source>
</evidence>
<dbReference type="PATRIC" id="fig|1132509.6.peg.1375"/>
<dbReference type="Pfam" id="PF02852">
    <property type="entry name" value="Pyr_redox_dim"/>
    <property type="match status" value="1"/>
</dbReference>
<comment type="caution">
    <text evidence="9">The sequence shown here is derived from an EMBL/GenBank/DDBJ whole genome shotgun (WGS) entry which is preliminary data.</text>
</comment>
<evidence type="ECO:0000256" key="1">
    <source>
        <dbReference type="ARBA" id="ARBA00001974"/>
    </source>
</evidence>
<feature type="domain" description="FAD/NAD(P)-binding" evidence="8">
    <location>
        <begin position="5"/>
        <end position="314"/>
    </location>
</feature>
<evidence type="ECO:0000313" key="10">
    <source>
        <dbReference type="Proteomes" id="UP000011566"/>
    </source>
</evidence>
<keyword evidence="4" id="KW-0274">FAD</keyword>
<comment type="cofactor">
    <cofactor evidence="1">
        <name>FAD</name>
        <dbReference type="ChEBI" id="CHEBI:57692"/>
    </cofactor>
</comment>
<dbReference type="PANTHER" id="PTHR22912">
    <property type="entry name" value="DISULFIDE OXIDOREDUCTASE"/>
    <property type="match status" value="1"/>
</dbReference>
<dbReference type="InterPro" id="IPR001100">
    <property type="entry name" value="Pyr_nuc-diS_OxRdtase"/>
</dbReference>
<dbReference type="GO" id="GO:0006103">
    <property type="term" value="P:2-oxoglutarate metabolic process"/>
    <property type="evidence" value="ECO:0007669"/>
    <property type="project" value="TreeGrafter"/>
</dbReference>
<dbReference type="PRINTS" id="PR00411">
    <property type="entry name" value="PNDRDTASEI"/>
</dbReference>
<keyword evidence="5 9" id="KW-0560">Oxidoreductase</keyword>
<dbReference type="FunFam" id="3.30.390.30:FF:000001">
    <property type="entry name" value="Dihydrolipoyl dehydrogenase"/>
    <property type="match status" value="1"/>
</dbReference>
<keyword evidence="3" id="KW-0285">Flavoprotein</keyword>
<dbReference type="Gene3D" id="3.30.390.30">
    <property type="match status" value="1"/>
</dbReference>
<dbReference type="Pfam" id="PF07992">
    <property type="entry name" value="Pyr_redox_2"/>
    <property type="match status" value="1"/>
</dbReference>
<dbReference type="InterPro" id="IPR016156">
    <property type="entry name" value="FAD/NAD-linked_Rdtase_dimer_sf"/>
</dbReference>
<accession>M0M1S7</accession>
<dbReference type="AlphaFoldDB" id="M0M1S7"/>
<dbReference type="SUPFAM" id="SSF55424">
    <property type="entry name" value="FAD/NAD-linked reductases, dimerisation (C-terminal) domain"/>
    <property type="match status" value="1"/>
</dbReference>
<evidence type="ECO:0000313" key="9">
    <source>
        <dbReference type="EMBL" id="EMA39787.1"/>
    </source>
</evidence>
<evidence type="ECO:0000256" key="4">
    <source>
        <dbReference type="ARBA" id="ARBA00022827"/>
    </source>
</evidence>
<dbReference type="EMBL" id="AOMB01000015">
    <property type="protein sequence ID" value="EMA39787.1"/>
    <property type="molecule type" value="Genomic_DNA"/>
</dbReference>
<dbReference type="PRINTS" id="PR00368">
    <property type="entry name" value="FADPNR"/>
</dbReference>
<organism evidence="9 10">
    <name type="scientific">Halococcus hamelinensis 100A6</name>
    <dbReference type="NCBI Taxonomy" id="1132509"/>
    <lineage>
        <taxon>Archaea</taxon>
        <taxon>Methanobacteriati</taxon>
        <taxon>Methanobacteriota</taxon>
        <taxon>Stenosarchaea group</taxon>
        <taxon>Halobacteria</taxon>
        <taxon>Halobacteriales</taxon>
        <taxon>Halococcaceae</taxon>
        <taxon>Halococcus</taxon>
    </lineage>
</organism>
<evidence type="ECO:0000256" key="3">
    <source>
        <dbReference type="ARBA" id="ARBA00022630"/>
    </source>
</evidence>
<keyword evidence="10" id="KW-1185">Reference proteome</keyword>
<protein>
    <submittedName>
        <fullName evidence="9">Dihydrolipoamide dehydrogenase</fullName>
        <ecNumber evidence="9">1.8.1.4</ecNumber>
    </submittedName>
</protein>
<dbReference type="SUPFAM" id="SSF51905">
    <property type="entry name" value="FAD/NAD(P)-binding domain"/>
    <property type="match status" value="1"/>
</dbReference>
<proteinExistence type="inferred from homology"/>
<dbReference type="RefSeq" id="WP_007691860.1">
    <property type="nucleotide sequence ID" value="NZ_AJRK01000358.1"/>
</dbReference>
<dbReference type="GO" id="GO:0004148">
    <property type="term" value="F:dihydrolipoyl dehydrogenase (NADH) activity"/>
    <property type="evidence" value="ECO:0007669"/>
    <property type="project" value="UniProtKB-EC"/>
</dbReference>
<dbReference type="eggNOG" id="arCOG01068">
    <property type="taxonomic scope" value="Archaea"/>
</dbReference>
<evidence type="ECO:0000256" key="2">
    <source>
        <dbReference type="ARBA" id="ARBA00007532"/>
    </source>
</evidence>
<feature type="domain" description="Pyridine nucleotide-disulphide oxidoreductase dimerisation" evidence="7">
    <location>
        <begin position="344"/>
        <end position="451"/>
    </location>
</feature>
<gene>
    <name evidence="9" type="ORF">C447_06007</name>
</gene>
<dbReference type="GO" id="GO:0050660">
    <property type="term" value="F:flavin adenine dinucleotide binding"/>
    <property type="evidence" value="ECO:0007669"/>
    <property type="project" value="TreeGrafter"/>
</dbReference>
<evidence type="ECO:0000256" key="5">
    <source>
        <dbReference type="ARBA" id="ARBA00023002"/>
    </source>
</evidence>
<dbReference type="InterPro" id="IPR050151">
    <property type="entry name" value="Class-I_Pyr_Nuc-Dis_Oxidored"/>
</dbReference>
<reference evidence="9 10" key="1">
    <citation type="journal article" date="2014" name="PLoS Genet.">
        <title>Phylogenetically driven sequencing of extremely halophilic archaea reveals strategies for static and dynamic osmo-response.</title>
        <authorList>
            <person name="Becker E.A."/>
            <person name="Seitzer P.M."/>
            <person name="Tritt A."/>
            <person name="Larsen D."/>
            <person name="Krusor M."/>
            <person name="Yao A.I."/>
            <person name="Wu D."/>
            <person name="Madern D."/>
            <person name="Eisen J.A."/>
            <person name="Darling A.E."/>
            <person name="Facciotti M.T."/>
        </authorList>
    </citation>
    <scope>NUCLEOTIDE SEQUENCE [LARGE SCALE GENOMIC DNA]</scope>
    <source>
        <strain evidence="9 10">100A6</strain>
    </source>
</reference>
<name>M0M1S7_9EURY</name>
<dbReference type="Proteomes" id="UP000011566">
    <property type="component" value="Unassembled WGS sequence"/>
</dbReference>
<dbReference type="InterPro" id="IPR023753">
    <property type="entry name" value="FAD/NAD-binding_dom"/>
</dbReference>
<evidence type="ECO:0000259" key="7">
    <source>
        <dbReference type="Pfam" id="PF02852"/>
    </source>
</evidence>